<protein>
    <submittedName>
        <fullName evidence="1">Uncharacterized protein</fullName>
    </submittedName>
</protein>
<dbReference type="EMBL" id="QBMP01000017">
    <property type="protein sequence ID" value="PZO59869.1"/>
    <property type="molecule type" value="Genomic_DNA"/>
</dbReference>
<accession>A0A2W4XZC4</accession>
<name>A0A2W4XZC4_9CYAN</name>
<gene>
    <name evidence="1" type="ORF">DCF15_03140</name>
</gene>
<proteinExistence type="predicted"/>
<dbReference type="AlphaFoldDB" id="A0A2W4XZC4"/>
<organism evidence="1 2">
    <name type="scientific">Phormidesmis priestleyi</name>
    <dbReference type="NCBI Taxonomy" id="268141"/>
    <lineage>
        <taxon>Bacteria</taxon>
        <taxon>Bacillati</taxon>
        <taxon>Cyanobacteriota</taxon>
        <taxon>Cyanophyceae</taxon>
        <taxon>Leptolyngbyales</taxon>
        <taxon>Leptolyngbyaceae</taxon>
        <taxon>Phormidesmis</taxon>
    </lineage>
</organism>
<evidence type="ECO:0000313" key="2">
    <source>
        <dbReference type="Proteomes" id="UP000249794"/>
    </source>
</evidence>
<reference evidence="2" key="1">
    <citation type="submission" date="2018-04" db="EMBL/GenBank/DDBJ databases">
        <authorList>
            <person name="Cornet L."/>
        </authorList>
    </citation>
    <scope>NUCLEOTIDE SEQUENCE [LARGE SCALE GENOMIC DNA]</scope>
</reference>
<evidence type="ECO:0000313" key="1">
    <source>
        <dbReference type="EMBL" id="PZO59869.1"/>
    </source>
</evidence>
<comment type="caution">
    <text evidence="1">The sequence shown here is derived from an EMBL/GenBank/DDBJ whole genome shotgun (WGS) entry which is preliminary data.</text>
</comment>
<dbReference type="Proteomes" id="UP000249794">
    <property type="component" value="Unassembled WGS sequence"/>
</dbReference>
<sequence length="120" mass="13526">MIETARRLMPPAMVKMPIQTNGQTRSESFWRKRSPIVKGADGAGGAVRTEGLPVDRFAVRFADRLADRFEVRVEVMGTNPAMTGLNQKNLMSPYSSQNMEISAQTSNRFYQKIWCHCSVN</sequence>
<reference evidence="1 2" key="2">
    <citation type="submission" date="2018-06" db="EMBL/GenBank/DDBJ databases">
        <title>Metagenomic assembly of (sub)arctic Cyanobacteria and their associated microbiome from non-axenic cultures.</title>
        <authorList>
            <person name="Baurain D."/>
        </authorList>
    </citation>
    <scope>NUCLEOTIDE SEQUENCE [LARGE SCALE GENOMIC DNA]</scope>
    <source>
        <strain evidence="1">ULC027bin1</strain>
    </source>
</reference>